<sequence>MTIYFFKFPLVPTLGGAEFHTLKLAKYFASQGHQIKLLTSDQYLFRLFEKHHLPRRRVFAGWEPTSKWSLLLWPLTWAVARSRLKKIIRAAPADSIFFCQSLTEKLILPSILHSIFSIPYSVIFLEHKIPGRWLTLNPLKFLYLKYANLVQLITVSHFAKQEFVKLGVPEKCIGVIYPSTTPVIARVIPKQSQFTIGILGRLDPEKGALKFLKSVIPGLARNPDWRILIAGEGGEQNKIQRLIGSHNLQNQIIILGFVHNLDEFFSQISVLAYPTLVPESFGLAVLEAMSHGIPVIASNLGAISEIIKHGEDGFLVNGEEEWIKYLGQLETPSVHKKLSAAARLSAQNFSEQKMLQGFEAIIQNR</sequence>
<dbReference type="InterPro" id="IPR001296">
    <property type="entry name" value="Glyco_trans_1"/>
</dbReference>
<feature type="domain" description="Glycosyl transferase family 1" evidence="1">
    <location>
        <begin position="191"/>
        <end position="330"/>
    </location>
</feature>
<evidence type="ECO:0000259" key="2">
    <source>
        <dbReference type="Pfam" id="PF13439"/>
    </source>
</evidence>
<dbReference type="GO" id="GO:0016757">
    <property type="term" value="F:glycosyltransferase activity"/>
    <property type="evidence" value="ECO:0007669"/>
    <property type="project" value="InterPro"/>
</dbReference>
<dbReference type="Pfam" id="PF13439">
    <property type="entry name" value="Glyco_transf_4"/>
    <property type="match status" value="1"/>
</dbReference>
<accession>A0A1F5P386</accession>
<dbReference type="EMBL" id="MFEN01000015">
    <property type="protein sequence ID" value="OGE84366.1"/>
    <property type="molecule type" value="Genomic_DNA"/>
</dbReference>
<dbReference type="PANTHER" id="PTHR12526">
    <property type="entry name" value="GLYCOSYLTRANSFERASE"/>
    <property type="match status" value="1"/>
</dbReference>
<proteinExistence type="predicted"/>
<feature type="domain" description="Glycosyltransferase subfamily 4-like N-terminal" evidence="2">
    <location>
        <begin position="15"/>
        <end position="178"/>
    </location>
</feature>
<dbReference type="Pfam" id="PF00534">
    <property type="entry name" value="Glycos_transf_1"/>
    <property type="match status" value="1"/>
</dbReference>
<name>A0A1F5P386_9BACT</name>
<evidence type="ECO:0000259" key="1">
    <source>
        <dbReference type="Pfam" id="PF00534"/>
    </source>
</evidence>
<evidence type="ECO:0008006" key="5">
    <source>
        <dbReference type="Google" id="ProtNLM"/>
    </source>
</evidence>
<dbReference type="CDD" id="cd03801">
    <property type="entry name" value="GT4_PimA-like"/>
    <property type="match status" value="1"/>
</dbReference>
<organism evidence="3 4">
    <name type="scientific">Candidatus Doudnabacteria bacterium RIFCSPHIGHO2_01_FULL_49_9</name>
    <dbReference type="NCBI Taxonomy" id="1817827"/>
    <lineage>
        <taxon>Bacteria</taxon>
        <taxon>Candidatus Doudnaibacteriota</taxon>
    </lineage>
</organism>
<evidence type="ECO:0000313" key="3">
    <source>
        <dbReference type="EMBL" id="OGE84366.1"/>
    </source>
</evidence>
<gene>
    <name evidence="3" type="ORF">A2846_01935</name>
</gene>
<dbReference type="SUPFAM" id="SSF53756">
    <property type="entry name" value="UDP-Glycosyltransferase/glycogen phosphorylase"/>
    <property type="match status" value="1"/>
</dbReference>
<evidence type="ECO:0000313" key="4">
    <source>
        <dbReference type="Proteomes" id="UP000176339"/>
    </source>
</evidence>
<dbReference type="InterPro" id="IPR028098">
    <property type="entry name" value="Glyco_trans_4-like_N"/>
</dbReference>
<dbReference type="AlphaFoldDB" id="A0A1F5P386"/>
<comment type="caution">
    <text evidence="3">The sequence shown here is derived from an EMBL/GenBank/DDBJ whole genome shotgun (WGS) entry which is preliminary data.</text>
</comment>
<dbReference type="Proteomes" id="UP000176339">
    <property type="component" value="Unassembled WGS sequence"/>
</dbReference>
<reference evidence="3 4" key="1">
    <citation type="journal article" date="2016" name="Nat. Commun.">
        <title>Thousands of microbial genomes shed light on interconnected biogeochemical processes in an aquifer system.</title>
        <authorList>
            <person name="Anantharaman K."/>
            <person name="Brown C.T."/>
            <person name="Hug L.A."/>
            <person name="Sharon I."/>
            <person name="Castelle C.J."/>
            <person name="Probst A.J."/>
            <person name="Thomas B.C."/>
            <person name="Singh A."/>
            <person name="Wilkins M.J."/>
            <person name="Karaoz U."/>
            <person name="Brodie E.L."/>
            <person name="Williams K.H."/>
            <person name="Hubbard S.S."/>
            <person name="Banfield J.F."/>
        </authorList>
    </citation>
    <scope>NUCLEOTIDE SEQUENCE [LARGE SCALE GENOMIC DNA]</scope>
</reference>
<dbReference type="Gene3D" id="3.40.50.2000">
    <property type="entry name" value="Glycogen Phosphorylase B"/>
    <property type="match status" value="2"/>
</dbReference>
<protein>
    <recommendedName>
        <fullName evidence="5">Glycosyl transferase family 1 domain-containing protein</fullName>
    </recommendedName>
</protein>